<dbReference type="GO" id="GO:0016705">
    <property type="term" value="F:oxidoreductase activity, acting on paired donors, with incorporation or reduction of molecular oxygen"/>
    <property type="evidence" value="ECO:0007669"/>
    <property type="project" value="InterPro"/>
</dbReference>
<sequence length="251" mass="28450">MEKGKGQGRSSLGAKAAGSVRLHGRRGQGDLEEARRPLLHTATECGGEDFHEAWHRDHISPPYGELWRQTRKICRLELSPRRILSFRAIHEEEAARLVRIIALSSSSSSSAPSLVNLSVLLGNYVTDTTVHIIMDERFRERDALLQYIDEAVRPASGLTLPDLFPFSRLARVLSTTLRRAEVFLESLFEFMDRVISEHLEKRSCQGERVVLWLQAEGNLQFELTMGVIKVAIFVSSCYHLHVMYCVNFSIT</sequence>
<evidence type="ECO:0000313" key="5">
    <source>
        <dbReference type="EMBL" id="KAF0901373.1"/>
    </source>
</evidence>
<dbReference type="InterPro" id="IPR036396">
    <property type="entry name" value="Cyt_P450_sf"/>
</dbReference>
<keyword evidence="3" id="KW-0408">Iron</keyword>
<organism evidence="5 6">
    <name type="scientific">Oryza meyeriana var. granulata</name>
    <dbReference type="NCBI Taxonomy" id="110450"/>
    <lineage>
        <taxon>Eukaryota</taxon>
        <taxon>Viridiplantae</taxon>
        <taxon>Streptophyta</taxon>
        <taxon>Embryophyta</taxon>
        <taxon>Tracheophyta</taxon>
        <taxon>Spermatophyta</taxon>
        <taxon>Magnoliopsida</taxon>
        <taxon>Liliopsida</taxon>
        <taxon>Poales</taxon>
        <taxon>Poaceae</taxon>
        <taxon>BOP clade</taxon>
        <taxon>Oryzoideae</taxon>
        <taxon>Oryzeae</taxon>
        <taxon>Oryzinae</taxon>
        <taxon>Oryza</taxon>
        <taxon>Oryza meyeriana</taxon>
    </lineage>
</organism>
<gene>
    <name evidence="5" type="ORF">E2562_000256</name>
</gene>
<comment type="similarity">
    <text evidence="1">Belongs to the cytochrome P450 family.</text>
</comment>
<dbReference type="GO" id="GO:0004497">
    <property type="term" value="F:monooxygenase activity"/>
    <property type="evidence" value="ECO:0007669"/>
    <property type="project" value="InterPro"/>
</dbReference>
<dbReference type="Proteomes" id="UP000479710">
    <property type="component" value="Unassembled WGS sequence"/>
</dbReference>
<dbReference type="Pfam" id="PF00067">
    <property type="entry name" value="p450"/>
    <property type="match status" value="1"/>
</dbReference>
<evidence type="ECO:0000256" key="3">
    <source>
        <dbReference type="ARBA" id="ARBA00023004"/>
    </source>
</evidence>
<feature type="region of interest" description="Disordered" evidence="4">
    <location>
        <begin position="1"/>
        <end position="32"/>
    </location>
</feature>
<dbReference type="GO" id="GO:0020037">
    <property type="term" value="F:heme binding"/>
    <property type="evidence" value="ECO:0007669"/>
    <property type="project" value="InterPro"/>
</dbReference>
<dbReference type="InterPro" id="IPR001128">
    <property type="entry name" value="Cyt_P450"/>
</dbReference>
<dbReference type="OrthoDB" id="689155at2759"/>
<comment type="caution">
    <text evidence="5">The sequence shown here is derived from an EMBL/GenBank/DDBJ whole genome shotgun (WGS) entry which is preliminary data.</text>
</comment>
<proteinExistence type="inferred from homology"/>
<dbReference type="EMBL" id="SPHZ02000008">
    <property type="protein sequence ID" value="KAF0901373.1"/>
    <property type="molecule type" value="Genomic_DNA"/>
</dbReference>
<dbReference type="PANTHER" id="PTHR47955">
    <property type="entry name" value="CYTOCHROME P450 FAMILY 71 PROTEIN"/>
    <property type="match status" value="1"/>
</dbReference>
<keyword evidence="2" id="KW-0479">Metal-binding</keyword>
<dbReference type="AlphaFoldDB" id="A0A6G1CP05"/>
<accession>A0A6G1CP05</accession>
<dbReference type="GO" id="GO:0005506">
    <property type="term" value="F:iron ion binding"/>
    <property type="evidence" value="ECO:0007669"/>
    <property type="project" value="InterPro"/>
</dbReference>
<evidence type="ECO:0000313" key="6">
    <source>
        <dbReference type="Proteomes" id="UP000479710"/>
    </source>
</evidence>
<dbReference type="Gene3D" id="1.10.630.10">
    <property type="entry name" value="Cytochrome P450"/>
    <property type="match status" value="1"/>
</dbReference>
<name>A0A6G1CP05_9ORYZ</name>
<dbReference type="PANTHER" id="PTHR47955:SF21">
    <property type="entry name" value="OS06G0642300 PROTEIN"/>
    <property type="match status" value="1"/>
</dbReference>
<evidence type="ECO:0000256" key="4">
    <source>
        <dbReference type="SAM" id="MobiDB-lite"/>
    </source>
</evidence>
<evidence type="ECO:0000256" key="2">
    <source>
        <dbReference type="ARBA" id="ARBA00022723"/>
    </source>
</evidence>
<protein>
    <recommendedName>
        <fullName evidence="7">Cytochrome P450</fullName>
    </recommendedName>
</protein>
<evidence type="ECO:0000256" key="1">
    <source>
        <dbReference type="ARBA" id="ARBA00010617"/>
    </source>
</evidence>
<keyword evidence="6" id="KW-1185">Reference proteome</keyword>
<reference evidence="5 6" key="1">
    <citation type="submission" date="2019-11" db="EMBL/GenBank/DDBJ databases">
        <title>Whole genome sequence of Oryza granulata.</title>
        <authorList>
            <person name="Li W."/>
        </authorList>
    </citation>
    <scope>NUCLEOTIDE SEQUENCE [LARGE SCALE GENOMIC DNA]</scope>
    <source>
        <strain evidence="6">cv. Menghai</strain>
        <tissue evidence="5">Leaf</tissue>
    </source>
</reference>
<dbReference type="SUPFAM" id="SSF48264">
    <property type="entry name" value="Cytochrome P450"/>
    <property type="match status" value="1"/>
</dbReference>
<evidence type="ECO:0008006" key="7">
    <source>
        <dbReference type="Google" id="ProtNLM"/>
    </source>
</evidence>